<feature type="signal peptide" evidence="15">
    <location>
        <begin position="1"/>
        <end position="20"/>
    </location>
</feature>
<name>A0A840MTS9_9PROT</name>
<evidence type="ECO:0000256" key="9">
    <source>
        <dbReference type="ARBA" id="ARBA00023136"/>
    </source>
</evidence>
<evidence type="ECO:0000256" key="11">
    <source>
        <dbReference type="ARBA" id="ARBA00023237"/>
    </source>
</evidence>
<evidence type="ECO:0000259" key="16">
    <source>
        <dbReference type="Pfam" id="PF00593"/>
    </source>
</evidence>
<keyword evidence="6 15" id="KW-0732">Signal</keyword>
<dbReference type="InterPro" id="IPR039426">
    <property type="entry name" value="TonB-dep_rcpt-like"/>
</dbReference>
<feature type="domain" description="TonB-dependent receptor plug" evidence="17">
    <location>
        <begin position="43"/>
        <end position="146"/>
    </location>
</feature>
<evidence type="ECO:0000256" key="4">
    <source>
        <dbReference type="ARBA" id="ARBA00022452"/>
    </source>
</evidence>
<dbReference type="InterPro" id="IPR037066">
    <property type="entry name" value="Plug_dom_sf"/>
</dbReference>
<feature type="chain" id="PRO_5032346032" evidence="15">
    <location>
        <begin position="21"/>
        <end position="602"/>
    </location>
</feature>
<gene>
    <name evidence="18" type="ORF">HNQ59_003084</name>
</gene>
<keyword evidence="5 12" id="KW-0812">Transmembrane</keyword>
<evidence type="ECO:0000259" key="17">
    <source>
        <dbReference type="Pfam" id="PF07715"/>
    </source>
</evidence>
<proteinExistence type="inferred from homology"/>
<comment type="similarity">
    <text evidence="2 12 14">Belongs to the TonB-dependent receptor family.</text>
</comment>
<dbReference type="Gene3D" id="2.170.130.10">
    <property type="entry name" value="TonB-dependent receptor, plug domain"/>
    <property type="match status" value="1"/>
</dbReference>
<keyword evidence="19" id="KW-1185">Reference proteome</keyword>
<sequence>MKYSYPAGLVLAALSSSAFAAEPLKADTLVVTASRLQQPLDRALADVSVITREQIERSGATSLPALLQQLPGVEISQNGGLGSVSSIFLRGANSNQTVVLIDGVRVGSATTGGAALERLNLDQIERVEVLRGPSSSLYGADAIGGVVQLFTRKGSQMNAKVALGNKGYRELSAGLAGGSSTTRANVSISGVRTNGDSATNEHVAFGAFNADRDAYRNLGVAAAFSHEWVEGHDLTASINASRGETHFDGSFPEPASFDYLAKQRLESAQLTSTNQLAQGWRSRLQWGESKDRFETPYSNQTDLFETRQRQLSWQHDFTLSNGTFSVIADHLRQEVESSTHYVTSERTIKGVAAVLQQRQDAFSWQGSIRRDSNSQFGAHTSGGFGVGYQLAQGWQVRGGWATAFKAPTFNDLYWPGFSNPNLKPEKARNVDVAVDYRQGADRLGLTAYRNRVRDMIAIDPATFEIANLQRADLRGTTVEFGTKLAGLDVSGSLDWQRPENEQTGKWLPRRAKRHGALRVAGEAQGARWQVEWLASGQRFDDVANANRLGGYGLVNLGVDMPIAQDLTLGARLNNIADKRYELARGYNPQGRGGFISLNYQLK</sequence>
<evidence type="ECO:0000256" key="13">
    <source>
        <dbReference type="PROSITE-ProRule" id="PRU10143"/>
    </source>
</evidence>
<evidence type="ECO:0000256" key="7">
    <source>
        <dbReference type="ARBA" id="ARBA00023065"/>
    </source>
</evidence>
<dbReference type="CDD" id="cd01347">
    <property type="entry name" value="ligand_gated_channel"/>
    <property type="match status" value="1"/>
</dbReference>
<keyword evidence="8 13" id="KW-0798">TonB box</keyword>
<dbReference type="PROSITE" id="PS52016">
    <property type="entry name" value="TONB_DEPENDENT_REC_3"/>
    <property type="match status" value="1"/>
</dbReference>
<evidence type="ECO:0000256" key="3">
    <source>
        <dbReference type="ARBA" id="ARBA00022448"/>
    </source>
</evidence>
<dbReference type="PANTHER" id="PTHR30069">
    <property type="entry name" value="TONB-DEPENDENT OUTER MEMBRANE RECEPTOR"/>
    <property type="match status" value="1"/>
</dbReference>
<feature type="short sequence motif" description="TonB box" evidence="13">
    <location>
        <begin position="28"/>
        <end position="34"/>
    </location>
</feature>
<dbReference type="EMBL" id="JACHHY010000020">
    <property type="protein sequence ID" value="MBB5019776.1"/>
    <property type="molecule type" value="Genomic_DNA"/>
</dbReference>
<dbReference type="PROSITE" id="PS00430">
    <property type="entry name" value="TONB_DEPENDENT_REC_1"/>
    <property type="match status" value="1"/>
</dbReference>
<dbReference type="InterPro" id="IPR010916">
    <property type="entry name" value="TonB_box_CS"/>
</dbReference>
<accession>A0A840MTS9</accession>
<keyword evidence="9 12" id="KW-0472">Membrane</keyword>
<evidence type="ECO:0000256" key="15">
    <source>
        <dbReference type="SAM" id="SignalP"/>
    </source>
</evidence>
<keyword evidence="11 12" id="KW-0998">Cell outer membrane</keyword>
<dbReference type="Pfam" id="PF07715">
    <property type="entry name" value="Plug"/>
    <property type="match status" value="1"/>
</dbReference>
<evidence type="ECO:0000256" key="5">
    <source>
        <dbReference type="ARBA" id="ARBA00022692"/>
    </source>
</evidence>
<dbReference type="PANTHER" id="PTHR30069:SF53">
    <property type="entry name" value="COLICIN I RECEPTOR-RELATED"/>
    <property type="match status" value="1"/>
</dbReference>
<dbReference type="GO" id="GO:0006811">
    <property type="term" value="P:monoatomic ion transport"/>
    <property type="evidence" value="ECO:0007669"/>
    <property type="project" value="UniProtKB-KW"/>
</dbReference>
<comment type="subcellular location">
    <subcellularLocation>
        <location evidence="1 12">Cell outer membrane</location>
        <topology evidence="1 12">Multi-pass membrane protein</topology>
    </subcellularLocation>
</comment>
<dbReference type="InterPro" id="IPR000531">
    <property type="entry name" value="Beta-barrel_TonB"/>
</dbReference>
<organism evidence="18 19">
    <name type="scientific">Chitinivorax tropicus</name>
    <dbReference type="NCBI Taxonomy" id="714531"/>
    <lineage>
        <taxon>Bacteria</taxon>
        <taxon>Pseudomonadati</taxon>
        <taxon>Pseudomonadota</taxon>
        <taxon>Betaproteobacteria</taxon>
        <taxon>Chitinivorax</taxon>
    </lineage>
</organism>
<evidence type="ECO:0000256" key="8">
    <source>
        <dbReference type="ARBA" id="ARBA00023077"/>
    </source>
</evidence>
<reference evidence="18 19" key="1">
    <citation type="submission" date="2020-08" db="EMBL/GenBank/DDBJ databases">
        <title>Genomic Encyclopedia of Type Strains, Phase IV (KMG-IV): sequencing the most valuable type-strain genomes for metagenomic binning, comparative biology and taxonomic classification.</title>
        <authorList>
            <person name="Goeker M."/>
        </authorList>
    </citation>
    <scope>NUCLEOTIDE SEQUENCE [LARGE SCALE GENOMIC DNA]</scope>
    <source>
        <strain evidence="18 19">DSM 27165</strain>
    </source>
</reference>
<dbReference type="GO" id="GO:0009279">
    <property type="term" value="C:cell outer membrane"/>
    <property type="evidence" value="ECO:0007669"/>
    <property type="project" value="UniProtKB-SubCell"/>
</dbReference>
<evidence type="ECO:0000313" key="18">
    <source>
        <dbReference type="EMBL" id="MBB5019776.1"/>
    </source>
</evidence>
<dbReference type="Proteomes" id="UP000575898">
    <property type="component" value="Unassembled WGS sequence"/>
</dbReference>
<dbReference type="RefSeq" id="WP_184041164.1">
    <property type="nucleotide sequence ID" value="NZ_JACHHY010000020.1"/>
</dbReference>
<dbReference type="AlphaFoldDB" id="A0A840MTS9"/>
<keyword evidence="10" id="KW-0675">Receptor</keyword>
<keyword evidence="3 12" id="KW-0813">Transport</keyword>
<evidence type="ECO:0000256" key="14">
    <source>
        <dbReference type="RuleBase" id="RU003357"/>
    </source>
</evidence>
<evidence type="ECO:0000256" key="12">
    <source>
        <dbReference type="PROSITE-ProRule" id="PRU01360"/>
    </source>
</evidence>
<evidence type="ECO:0000256" key="1">
    <source>
        <dbReference type="ARBA" id="ARBA00004571"/>
    </source>
</evidence>
<dbReference type="SUPFAM" id="SSF56935">
    <property type="entry name" value="Porins"/>
    <property type="match status" value="1"/>
</dbReference>
<keyword evidence="7" id="KW-0406">Ion transport</keyword>
<keyword evidence="4 12" id="KW-1134">Transmembrane beta strand</keyword>
<dbReference type="GO" id="GO:0015889">
    <property type="term" value="P:cobalamin transport"/>
    <property type="evidence" value="ECO:0007669"/>
    <property type="project" value="TreeGrafter"/>
</dbReference>
<evidence type="ECO:0000313" key="19">
    <source>
        <dbReference type="Proteomes" id="UP000575898"/>
    </source>
</evidence>
<dbReference type="InterPro" id="IPR012910">
    <property type="entry name" value="Plug_dom"/>
</dbReference>
<dbReference type="Gene3D" id="2.40.170.20">
    <property type="entry name" value="TonB-dependent receptor, beta-barrel domain"/>
    <property type="match status" value="1"/>
</dbReference>
<feature type="domain" description="TonB-dependent receptor-like beta-barrel" evidence="16">
    <location>
        <begin position="181"/>
        <end position="575"/>
    </location>
</feature>
<dbReference type="InterPro" id="IPR036942">
    <property type="entry name" value="Beta-barrel_TonB_sf"/>
</dbReference>
<protein>
    <submittedName>
        <fullName evidence="18">Vitamin B12 transporter</fullName>
    </submittedName>
</protein>
<comment type="caution">
    <text evidence="18">The sequence shown here is derived from an EMBL/GenBank/DDBJ whole genome shotgun (WGS) entry which is preliminary data.</text>
</comment>
<dbReference type="Pfam" id="PF00593">
    <property type="entry name" value="TonB_dep_Rec_b-barrel"/>
    <property type="match status" value="1"/>
</dbReference>
<evidence type="ECO:0000256" key="6">
    <source>
        <dbReference type="ARBA" id="ARBA00022729"/>
    </source>
</evidence>
<evidence type="ECO:0000256" key="2">
    <source>
        <dbReference type="ARBA" id="ARBA00009810"/>
    </source>
</evidence>
<evidence type="ECO:0000256" key="10">
    <source>
        <dbReference type="ARBA" id="ARBA00023170"/>
    </source>
</evidence>